<keyword evidence="2" id="KW-0812">Transmembrane</keyword>
<dbReference type="AlphaFoldDB" id="A0A699ZX44"/>
<feature type="region of interest" description="Disordered" evidence="1">
    <location>
        <begin position="63"/>
        <end position="92"/>
    </location>
</feature>
<evidence type="ECO:0000256" key="1">
    <source>
        <dbReference type="SAM" id="MobiDB-lite"/>
    </source>
</evidence>
<gene>
    <name evidence="3" type="ORF">HaLaN_21934</name>
</gene>
<name>A0A699ZX44_HAELA</name>
<accession>A0A699ZX44</accession>
<feature type="compositionally biased region" description="Basic and acidic residues" evidence="1">
    <location>
        <begin position="82"/>
        <end position="92"/>
    </location>
</feature>
<organism evidence="3 4">
    <name type="scientific">Haematococcus lacustris</name>
    <name type="common">Green alga</name>
    <name type="synonym">Haematococcus pluvialis</name>
    <dbReference type="NCBI Taxonomy" id="44745"/>
    <lineage>
        <taxon>Eukaryota</taxon>
        <taxon>Viridiplantae</taxon>
        <taxon>Chlorophyta</taxon>
        <taxon>core chlorophytes</taxon>
        <taxon>Chlorophyceae</taxon>
        <taxon>CS clade</taxon>
        <taxon>Chlamydomonadales</taxon>
        <taxon>Haematococcaceae</taxon>
        <taxon>Haematococcus</taxon>
    </lineage>
</organism>
<proteinExistence type="predicted"/>
<keyword evidence="4" id="KW-1185">Reference proteome</keyword>
<evidence type="ECO:0000256" key="2">
    <source>
        <dbReference type="SAM" id="Phobius"/>
    </source>
</evidence>
<comment type="caution">
    <text evidence="3">The sequence shown here is derived from an EMBL/GenBank/DDBJ whole genome shotgun (WGS) entry which is preliminary data.</text>
</comment>
<reference evidence="3 4" key="1">
    <citation type="submission" date="2020-02" db="EMBL/GenBank/DDBJ databases">
        <title>Draft genome sequence of Haematococcus lacustris strain NIES-144.</title>
        <authorList>
            <person name="Morimoto D."/>
            <person name="Nakagawa S."/>
            <person name="Yoshida T."/>
            <person name="Sawayama S."/>
        </authorList>
    </citation>
    <scope>NUCLEOTIDE SEQUENCE [LARGE SCALE GENOMIC DNA]</scope>
    <source>
        <strain evidence="3 4">NIES-144</strain>
    </source>
</reference>
<dbReference type="EMBL" id="BLLF01002468">
    <property type="protein sequence ID" value="GFH24189.1"/>
    <property type="molecule type" value="Genomic_DNA"/>
</dbReference>
<feature type="compositionally biased region" description="Low complexity" evidence="1">
    <location>
        <begin position="339"/>
        <end position="349"/>
    </location>
</feature>
<feature type="region of interest" description="Disordered" evidence="1">
    <location>
        <begin position="324"/>
        <end position="349"/>
    </location>
</feature>
<keyword evidence="2" id="KW-1133">Transmembrane helix</keyword>
<protein>
    <submittedName>
        <fullName evidence="3">Uncharacterized protein</fullName>
    </submittedName>
</protein>
<dbReference type="Proteomes" id="UP000485058">
    <property type="component" value="Unassembled WGS sequence"/>
</dbReference>
<feature type="compositionally biased region" description="Low complexity" evidence="1">
    <location>
        <begin position="63"/>
        <end position="81"/>
    </location>
</feature>
<sequence>MTCTLRDRSDRHWRLWLSARARWRGHEQDAAGSAGPGAVGTVGTVGAVDRTVVVVEDRVKTGVPGTATATSGHSSSHSASHAKADLTAKGKHAVDHGKTVAGNAGLTAQVELGKAGRAVQHKAEDVKDAVDINTHNLGHKAERGLANAKKEIKHVAEDTKHALVDGIVSAEHKAHEAKVKSGRAVHRAAEKIGDTLHDTEVVAVKASRNVLDNIKGAATSVGRKMHLVADSTEKGVRNTLDKTGRGVDHASVTKTTVVTTTTVDTDRRAAYYTAGGVAMGAGVLAALYYWDRKGGDLKGKMKKLQHRTAEAVDHAAVKAKGALARTAQEPSGPNAIKATTTTSTTTTAR</sequence>
<keyword evidence="2" id="KW-0472">Membrane</keyword>
<evidence type="ECO:0000313" key="4">
    <source>
        <dbReference type="Proteomes" id="UP000485058"/>
    </source>
</evidence>
<evidence type="ECO:0000313" key="3">
    <source>
        <dbReference type="EMBL" id="GFH24189.1"/>
    </source>
</evidence>
<feature type="transmembrane region" description="Helical" evidence="2">
    <location>
        <begin position="269"/>
        <end position="290"/>
    </location>
</feature>